<comment type="caution">
    <text evidence="2">The sequence shown here is derived from an EMBL/GenBank/DDBJ whole genome shotgun (WGS) entry which is preliminary data.</text>
</comment>
<accession>A0A2N3QXF2</accession>
<dbReference type="InterPro" id="IPR035897">
    <property type="entry name" value="Toll_tir_struct_dom_sf"/>
</dbReference>
<evidence type="ECO:0000313" key="3">
    <source>
        <dbReference type="Proteomes" id="UP000233783"/>
    </source>
</evidence>
<organism evidence="2 3">
    <name type="scientific">Bifidobacterium pseudolongum subsp. globosum</name>
    <dbReference type="NCBI Taxonomy" id="1690"/>
    <lineage>
        <taxon>Bacteria</taxon>
        <taxon>Bacillati</taxon>
        <taxon>Actinomycetota</taxon>
        <taxon>Actinomycetes</taxon>
        <taxon>Bifidobacteriales</taxon>
        <taxon>Bifidobacteriaceae</taxon>
        <taxon>Bifidobacterium</taxon>
    </lineage>
</organism>
<name>A0A2N3QXF2_9BIFI</name>
<reference evidence="2 3" key="1">
    <citation type="submission" date="2017-10" db="EMBL/GenBank/DDBJ databases">
        <title>Bifidobacterium genomics.</title>
        <authorList>
            <person name="Lugli G.A."/>
            <person name="Milani C."/>
            <person name="Mancabelli L."/>
        </authorList>
    </citation>
    <scope>NUCLEOTIDE SEQUENCE [LARGE SCALE GENOMIC DNA]</scope>
    <source>
        <strain evidence="2 3">1744B</strain>
    </source>
</reference>
<sequence>MAAPRDATYDVFISYAWSKGRNEWVRLLAAQLHLIGFSVGYDGYLGYGQSLNTFMQSLSSARHVLVVVDDNYLQRMNKENSGVWKEFQEIRQALDDKPDGWLGIIAIDNPDFKLPSWAEPSMIKCFDCNIQEGAPLAPAASTLEDIWRWCADMPVDKSNAEPPR</sequence>
<evidence type="ECO:0000259" key="1">
    <source>
        <dbReference type="Pfam" id="PF13676"/>
    </source>
</evidence>
<dbReference type="EMBL" id="PCHB01000007">
    <property type="protein sequence ID" value="PKU97329.1"/>
    <property type="molecule type" value="Genomic_DNA"/>
</dbReference>
<dbReference type="Proteomes" id="UP000233783">
    <property type="component" value="Unassembled WGS sequence"/>
</dbReference>
<dbReference type="GO" id="GO:0007165">
    <property type="term" value="P:signal transduction"/>
    <property type="evidence" value="ECO:0007669"/>
    <property type="project" value="InterPro"/>
</dbReference>
<dbReference type="AlphaFoldDB" id="A0A2N3QXF2"/>
<gene>
    <name evidence="2" type="ORF">CQR56_2000</name>
</gene>
<dbReference type="SUPFAM" id="SSF52200">
    <property type="entry name" value="Toll/Interleukin receptor TIR domain"/>
    <property type="match status" value="1"/>
</dbReference>
<protein>
    <submittedName>
        <fullName evidence="2">TIR domain-containing protein</fullName>
    </submittedName>
</protein>
<dbReference type="Pfam" id="PF13676">
    <property type="entry name" value="TIR_2"/>
    <property type="match status" value="1"/>
</dbReference>
<evidence type="ECO:0000313" key="2">
    <source>
        <dbReference type="EMBL" id="PKU97329.1"/>
    </source>
</evidence>
<feature type="domain" description="TIR" evidence="1">
    <location>
        <begin position="11"/>
        <end position="108"/>
    </location>
</feature>
<proteinExistence type="predicted"/>
<dbReference type="InterPro" id="IPR000157">
    <property type="entry name" value="TIR_dom"/>
</dbReference>
<dbReference type="RefSeq" id="WP_165364786.1">
    <property type="nucleotide sequence ID" value="NZ_SBKX01000001.1"/>
</dbReference>
<dbReference type="Gene3D" id="3.40.50.10140">
    <property type="entry name" value="Toll/interleukin-1 receptor homology (TIR) domain"/>
    <property type="match status" value="1"/>
</dbReference>